<feature type="non-terminal residue" evidence="2">
    <location>
        <position position="134"/>
    </location>
</feature>
<organism evidence="2 3">
    <name type="scientific">Paxillus involutus ATCC 200175</name>
    <dbReference type="NCBI Taxonomy" id="664439"/>
    <lineage>
        <taxon>Eukaryota</taxon>
        <taxon>Fungi</taxon>
        <taxon>Dikarya</taxon>
        <taxon>Basidiomycota</taxon>
        <taxon>Agaricomycotina</taxon>
        <taxon>Agaricomycetes</taxon>
        <taxon>Agaricomycetidae</taxon>
        <taxon>Boletales</taxon>
        <taxon>Paxilineae</taxon>
        <taxon>Paxillaceae</taxon>
        <taxon>Paxillus</taxon>
    </lineage>
</organism>
<name>A0A0C9T036_PAXIN</name>
<sequence>SSPTVTPDSASVTGTLFGSVSEFLGIPFAQPPFSATAYGPACPQQAMDLPTVSGLPAETLDYLTNTIYNVVTPSEKPLTLNVVTPADATPDSKLPVVAAGLEWYNFDNRYHGSIIVEKAISLGVPANYVRMNYR</sequence>
<feature type="domain" description="Carboxylesterase type B" evidence="1">
    <location>
        <begin position="12"/>
        <end position="119"/>
    </location>
</feature>
<gene>
    <name evidence="2" type="ORF">PAXINDRAFT_88133</name>
</gene>
<dbReference type="SUPFAM" id="SSF53474">
    <property type="entry name" value="alpha/beta-Hydrolases"/>
    <property type="match status" value="1"/>
</dbReference>
<dbReference type="EMBL" id="KN819526">
    <property type="protein sequence ID" value="KIJ08975.1"/>
    <property type="molecule type" value="Genomic_DNA"/>
</dbReference>
<reference evidence="2 3" key="1">
    <citation type="submission" date="2014-06" db="EMBL/GenBank/DDBJ databases">
        <authorList>
            <consortium name="DOE Joint Genome Institute"/>
            <person name="Kuo A."/>
            <person name="Kohler A."/>
            <person name="Nagy L.G."/>
            <person name="Floudas D."/>
            <person name="Copeland A."/>
            <person name="Barry K.W."/>
            <person name="Cichocki N."/>
            <person name="Veneault-Fourrey C."/>
            <person name="LaButti K."/>
            <person name="Lindquist E.A."/>
            <person name="Lipzen A."/>
            <person name="Lundell T."/>
            <person name="Morin E."/>
            <person name="Murat C."/>
            <person name="Sun H."/>
            <person name="Tunlid A."/>
            <person name="Henrissat B."/>
            <person name="Grigoriev I.V."/>
            <person name="Hibbett D.S."/>
            <person name="Martin F."/>
            <person name="Nordberg H.P."/>
            <person name="Cantor M.N."/>
            <person name="Hua S.X."/>
        </authorList>
    </citation>
    <scope>NUCLEOTIDE SEQUENCE [LARGE SCALE GENOMIC DNA]</scope>
    <source>
        <strain evidence="2 3">ATCC 200175</strain>
    </source>
</reference>
<evidence type="ECO:0000259" key="1">
    <source>
        <dbReference type="Pfam" id="PF00135"/>
    </source>
</evidence>
<protein>
    <recommendedName>
        <fullName evidence="1">Carboxylesterase type B domain-containing protein</fullName>
    </recommendedName>
</protein>
<reference evidence="3" key="2">
    <citation type="submission" date="2015-01" db="EMBL/GenBank/DDBJ databases">
        <title>Evolutionary Origins and Diversification of the Mycorrhizal Mutualists.</title>
        <authorList>
            <consortium name="DOE Joint Genome Institute"/>
            <consortium name="Mycorrhizal Genomics Consortium"/>
            <person name="Kohler A."/>
            <person name="Kuo A."/>
            <person name="Nagy L.G."/>
            <person name="Floudas D."/>
            <person name="Copeland A."/>
            <person name="Barry K.W."/>
            <person name="Cichocki N."/>
            <person name="Veneault-Fourrey C."/>
            <person name="LaButti K."/>
            <person name="Lindquist E.A."/>
            <person name="Lipzen A."/>
            <person name="Lundell T."/>
            <person name="Morin E."/>
            <person name="Murat C."/>
            <person name="Riley R."/>
            <person name="Ohm R."/>
            <person name="Sun H."/>
            <person name="Tunlid A."/>
            <person name="Henrissat B."/>
            <person name="Grigoriev I.V."/>
            <person name="Hibbett D.S."/>
            <person name="Martin F."/>
        </authorList>
    </citation>
    <scope>NUCLEOTIDE SEQUENCE [LARGE SCALE GENOMIC DNA]</scope>
    <source>
        <strain evidence="3">ATCC 200175</strain>
    </source>
</reference>
<dbReference type="Proteomes" id="UP000053647">
    <property type="component" value="Unassembled WGS sequence"/>
</dbReference>
<proteinExistence type="predicted"/>
<dbReference type="AlphaFoldDB" id="A0A0C9T036"/>
<dbReference type="OrthoDB" id="2687231at2759"/>
<evidence type="ECO:0000313" key="3">
    <source>
        <dbReference type="Proteomes" id="UP000053647"/>
    </source>
</evidence>
<dbReference type="InterPro" id="IPR002018">
    <property type="entry name" value="CarbesteraseB"/>
</dbReference>
<keyword evidence="3" id="KW-1185">Reference proteome</keyword>
<accession>A0A0C9T036</accession>
<dbReference type="InterPro" id="IPR029058">
    <property type="entry name" value="AB_hydrolase_fold"/>
</dbReference>
<dbReference type="Gene3D" id="3.40.50.1820">
    <property type="entry name" value="alpha/beta hydrolase"/>
    <property type="match status" value="1"/>
</dbReference>
<dbReference type="HOGENOM" id="CLU_154030_0_0_1"/>
<dbReference type="Pfam" id="PF00135">
    <property type="entry name" value="COesterase"/>
    <property type="match status" value="1"/>
</dbReference>
<evidence type="ECO:0000313" key="2">
    <source>
        <dbReference type="EMBL" id="KIJ08975.1"/>
    </source>
</evidence>